<dbReference type="AlphaFoldDB" id="A0A4Y2I337"/>
<reference evidence="1 2" key="1">
    <citation type="journal article" date="2019" name="Sci. Rep.">
        <title>Orb-weaving spider Araneus ventricosus genome elucidates the spidroin gene catalogue.</title>
        <authorList>
            <person name="Kono N."/>
            <person name="Nakamura H."/>
            <person name="Ohtoshi R."/>
            <person name="Moran D.A.P."/>
            <person name="Shinohara A."/>
            <person name="Yoshida Y."/>
            <person name="Fujiwara M."/>
            <person name="Mori M."/>
            <person name="Tomita M."/>
            <person name="Arakawa K."/>
        </authorList>
    </citation>
    <scope>NUCLEOTIDE SEQUENCE [LARGE SCALE GENOMIC DNA]</scope>
</reference>
<sequence>MNAGSVAGSRNLKFCHNLQRNRTSPRFPLNIMLSDFDDDSGCMAFWSCSDFGSSMVQKGGWVMCQSLDVDQEVVEKLADNLANTGNITASDFAWTKYDSCL</sequence>
<accession>A0A4Y2I337</accession>
<gene>
    <name evidence="1" type="ORF">AVEN_259459_1</name>
</gene>
<dbReference type="Proteomes" id="UP000499080">
    <property type="component" value="Unassembled WGS sequence"/>
</dbReference>
<dbReference type="OrthoDB" id="6407343at2759"/>
<comment type="caution">
    <text evidence="1">The sequence shown here is derived from an EMBL/GenBank/DDBJ whole genome shotgun (WGS) entry which is preliminary data.</text>
</comment>
<dbReference type="EMBL" id="BGPR01002323">
    <property type="protein sequence ID" value="GBM71596.1"/>
    <property type="molecule type" value="Genomic_DNA"/>
</dbReference>
<keyword evidence="2" id="KW-1185">Reference proteome</keyword>
<organism evidence="1 2">
    <name type="scientific">Araneus ventricosus</name>
    <name type="common">Orbweaver spider</name>
    <name type="synonym">Epeira ventricosa</name>
    <dbReference type="NCBI Taxonomy" id="182803"/>
    <lineage>
        <taxon>Eukaryota</taxon>
        <taxon>Metazoa</taxon>
        <taxon>Ecdysozoa</taxon>
        <taxon>Arthropoda</taxon>
        <taxon>Chelicerata</taxon>
        <taxon>Arachnida</taxon>
        <taxon>Araneae</taxon>
        <taxon>Araneomorphae</taxon>
        <taxon>Entelegynae</taxon>
        <taxon>Araneoidea</taxon>
        <taxon>Araneidae</taxon>
        <taxon>Araneus</taxon>
    </lineage>
</organism>
<evidence type="ECO:0000313" key="1">
    <source>
        <dbReference type="EMBL" id="GBM71596.1"/>
    </source>
</evidence>
<name>A0A4Y2I337_ARAVE</name>
<protein>
    <submittedName>
        <fullName evidence="1">Uncharacterized protein</fullName>
    </submittedName>
</protein>
<evidence type="ECO:0000313" key="2">
    <source>
        <dbReference type="Proteomes" id="UP000499080"/>
    </source>
</evidence>
<proteinExistence type="predicted"/>